<proteinExistence type="predicted"/>
<evidence type="ECO:0000313" key="3">
    <source>
        <dbReference type="Proteomes" id="UP001254848"/>
    </source>
</evidence>
<dbReference type="RefSeq" id="WP_413778420.1">
    <property type="nucleotide sequence ID" value="NZ_JAUOZS010000001.1"/>
</dbReference>
<keyword evidence="1" id="KW-0732">Signal</keyword>
<feature type="signal peptide" evidence="1">
    <location>
        <begin position="1"/>
        <end position="38"/>
    </location>
</feature>
<gene>
    <name evidence="2" type="ORF">Q4T40_01135</name>
</gene>
<feature type="chain" id="PRO_5046118241" evidence="1">
    <location>
        <begin position="39"/>
        <end position="197"/>
    </location>
</feature>
<evidence type="ECO:0000256" key="1">
    <source>
        <dbReference type="SAM" id="SignalP"/>
    </source>
</evidence>
<accession>A0ABU3NUF4</accession>
<comment type="caution">
    <text evidence="2">The sequence shown here is derived from an EMBL/GenBank/DDBJ whole genome shotgun (WGS) entry which is preliminary data.</text>
</comment>
<keyword evidence="3" id="KW-1185">Reference proteome</keyword>
<evidence type="ECO:0000313" key="2">
    <source>
        <dbReference type="EMBL" id="MDT8899853.1"/>
    </source>
</evidence>
<reference evidence="2 3" key="1">
    <citation type="submission" date="2023-07" db="EMBL/GenBank/DDBJ databases">
        <title>The novel representative of Negativicutes class, Anaeroselena agilis gen. nov. sp. nov.</title>
        <authorList>
            <person name="Prokofeva M.I."/>
            <person name="Elcheninov A.G."/>
            <person name="Klyukina A."/>
            <person name="Kublanov I.V."/>
            <person name="Frolov E.N."/>
            <person name="Podosokorskaya O.A."/>
        </authorList>
    </citation>
    <scope>NUCLEOTIDE SEQUENCE [LARGE SCALE GENOMIC DNA]</scope>
    <source>
        <strain evidence="2 3">4137-cl</strain>
    </source>
</reference>
<dbReference type="Proteomes" id="UP001254848">
    <property type="component" value="Unassembled WGS sequence"/>
</dbReference>
<name>A0ABU3NUF4_9FIRM</name>
<organism evidence="2 3">
    <name type="scientific">Anaeroselena agilis</name>
    <dbReference type="NCBI Taxonomy" id="3063788"/>
    <lineage>
        <taxon>Bacteria</taxon>
        <taxon>Bacillati</taxon>
        <taxon>Bacillota</taxon>
        <taxon>Negativicutes</taxon>
        <taxon>Acetonemataceae</taxon>
        <taxon>Anaeroselena</taxon>
    </lineage>
</organism>
<sequence>MARTPTQRKHRRQQLRRKYKRYAAAVAGAAILTGAALPGIPAAKALAAERPTNLTPQKTVQTAALAKDASTSANQTAVEKMLREKRLRLRGWHEHRHSWPGSDENQIRYENGRVYYRSDNHRDRGDYVRDLGSPVDLVKDRAAMYGLDRYRDSFTLISLSGGEAVVQVTKHDNGRIFNFILDSDYDGNWQIVDIRAR</sequence>
<dbReference type="EMBL" id="JAUOZS010000001">
    <property type="protein sequence ID" value="MDT8899853.1"/>
    <property type="molecule type" value="Genomic_DNA"/>
</dbReference>
<protein>
    <submittedName>
        <fullName evidence="2">Uncharacterized protein</fullName>
    </submittedName>
</protein>